<dbReference type="PANTHER" id="PTHR11774">
    <property type="entry name" value="GERANYLGERANYL TRANSFERASE TYPE BETA SUBUNIT"/>
    <property type="match status" value="1"/>
</dbReference>
<gene>
    <name evidence="13" type="ORF">M231_04174</name>
</gene>
<dbReference type="EC" id="2.5.1.60" evidence="3 11"/>
<evidence type="ECO:0000259" key="12">
    <source>
        <dbReference type="Pfam" id="PF00432"/>
    </source>
</evidence>
<dbReference type="InterPro" id="IPR001330">
    <property type="entry name" value="Prenyltrans"/>
</dbReference>
<dbReference type="InterPro" id="IPR008930">
    <property type="entry name" value="Terpenoid_cyclase/PrenylTrfase"/>
</dbReference>
<comment type="catalytic activity">
    <reaction evidence="9 11">
        <text>geranylgeranyl diphosphate + L-cysteinyl-[protein] = S-geranylgeranyl-L-cysteinyl-[protein] + diphosphate</text>
        <dbReference type="Rhea" id="RHEA:21240"/>
        <dbReference type="Rhea" id="RHEA-COMP:10131"/>
        <dbReference type="Rhea" id="RHEA-COMP:11537"/>
        <dbReference type="ChEBI" id="CHEBI:29950"/>
        <dbReference type="ChEBI" id="CHEBI:33019"/>
        <dbReference type="ChEBI" id="CHEBI:57533"/>
        <dbReference type="ChEBI" id="CHEBI:86021"/>
        <dbReference type="EC" id="2.5.1.60"/>
    </reaction>
</comment>
<dbReference type="InterPro" id="IPR045089">
    <property type="entry name" value="PGGT1B-like"/>
</dbReference>
<organism evidence="13 14">
    <name type="scientific">Tremella mesenterica</name>
    <name type="common">Jelly fungus</name>
    <dbReference type="NCBI Taxonomy" id="5217"/>
    <lineage>
        <taxon>Eukaryota</taxon>
        <taxon>Fungi</taxon>
        <taxon>Dikarya</taxon>
        <taxon>Basidiomycota</taxon>
        <taxon>Agaricomycotina</taxon>
        <taxon>Tremellomycetes</taxon>
        <taxon>Tremellales</taxon>
        <taxon>Tremellaceae</taxon>
        <taxon>Tremella</taxon>
    </lineage>
</organism>
<keyword evidence="4 11" id="KW-0637">Prenyltransferase</keyword>
<dbReference type="SUPFAM" id="SSF48239">
    <property type="entry name" value="Terpenoid cyclases/Protein prenyltransferases"/>
    <property type="match status" value="1"/>
</dbReference>
<evidence type="ECO:0000256" key="2">
    <source>
        <dbReference type="ARBA" id="ARBA00011355"/>
    </source>
</evidence>
<evidence type="ECO:0000256" key="10">
    <source>
        <dbReference type="ARBA" id="ARBA00069127"/>
    </source>
</evidence>
<evidence type="ECO:0000256" key="1">
    <source>
        <dbReference type="ARBA" id="ARBA00010497"/>
    </source>
</evidence>
<dbReference type="OrthoDB" id="5428259at2759"/>
<dbReference type="InParanoid" id="A0A4Q1BLL9"/>
<evidence type="ECO:0000256" key="6">
    <source>
        <dbReference type="ARBA" id="ARBA00022723"/>
    </source>
</evidence>
<accession>A0A4Q1BLL9</accession>
<dbReference type="Pfam" id="PF00432">
    <property type="entry name" value="Prenyltrans"/>
    <property type="match status" value="1"/>
</dbReference>
<comment type="caution">
    <text evidence="13">The sequence shown here is derived from an EMBL/GenBank/DDBJ whole genome shotgun (WGS) entry which is preliminary data.</text>
</comment>
<protein>
    <recommendedName>
        <fullName evidence="10 11">Geranylgeranyl transferase type-2 subunit beta</fullName>
        <ecNumber evidence="3 11">2.5.1.60</ecNumber>
    </recommendedName>
</protein>
<comment type="similarity">
    <text evidence="1 11">Belongs to the protein prenyltransferase subunit beta family.</text>
</comment>
<evidence type="ECO:0000313" key="13">
    <source>
        <dbReference type="EMBL" id="RXK38542.1"/>
    </source>
</evidence>
<comment type="function">
    <text evidence="11">Catalyzes the transfer of a geranylgeranyl moiety from geranylgeranyl diphosphate to both cysteines of proteins with the C-terminal sequence -XXCC, -XCXC and -CCXX.</text>
</comment>
<dbReference type="FunFam" id="1.50.10.20:FF:000012">
    <property type="entry name" value="Geranylgeranyl transferase type-2 subunit beta"/>
    <property type="match status" value="1"/>
</dbReference>
<sequence>MAPPLDIEKHVKYIQNLDKKKDLSYFLTEHLRINGVYWGLTALCIMDEKEALDREETIRYVRSCWDDEVGTYGAHPGHDGHILGTLSAIQILAIQDALDQIDVNRVVSFLLSLVSPTGQVSGDSFGETDTRFSYILLQSLTLLGKMDNLRSLHDGRGLRLVVEHIQKCMNFDGGFGTTIGGESHGGQVWVCLAALALADKLDIVDKDLTAAWLSERQVGSGGLNGRPEKLEDVCYSWWDLASLSILGRLNWIDRDKLIDFILSAQDLEDGGIADRPGDWVDVFHTVFGLAGLSLVGYPGLKDIDPIYCMPSEVINKMGLRKTYTTLSRMTHYPLDPIT</sequence>
<dbReference type="GO" id="GO:0046872">
    <property type="term" value="F:metal ion binding"/>
    <property type="evidence" value="ECO:0007669"/>
    <property type="project" value="UniProtKB-KW"/>
</dbReference>
<name>A0A4Q1BLL9_TREME</name>
<comment type="subunit">
    <text evidence="2">Heterodimer of an alpha and a beta subunit.</text>
</comment>
<proteinExistence type="inferred from homology"/>
<feature type="domain" description="Prenyltransferase alpha-alpha toroid" evidence="12">
    <location>
        <begin position="5"/>
        <end position="309"/>
    </location>
</feature>
<evidence type="ECO:0000256" key="8">
    <source>
        <dbReference type="ARBA" id="ARBA00022833"/>
    </source>
</evidence>
<keyword evidence="5 11" id="KW-0808">Transferase</keyword>
<dbReference type="STRING" id="5217.A0A4Q1BLL9"/>
<evidence type="ECO:0000256" key="9">
    <source>
        <dbReference type="ARBA" id="ARBA00047658"/>
    </source>
</evidence>
<evidence type="ECO:0000256" key="4">
    <source>
        <dbReference type="ARBA" id="ARBA00022602"/>
    </source>
</evidence>
<dbReference type="InterPro" id="IPR026873">
    <property type="entry name" value="Ptb1"/>
</dbReference>
<comment type="cofactor">
    <cofactor evidence="11">
        <name>Zn(2+)</name>
        <dbReference type="ChEBI" id="CHEBI:29105"/>
    </cofactor>
    <text evidence="11">Binds 1 zinc ion per subunit.</text>
</comment>
<dbReference type="AlphaFoldDB" id="A0A4Q1BLL9"/>
<dbReference type="GO" id="GO:0004663">
    <property type="term" value="F:Rab geranylgeranyltransferase activity"/>
    <property type="evidence" value="ECO:0007669"/>
    <property type="project" value="UniProtKB-UniRule"/>
</dbReference>
<evidence type="ECO:0000313" key="14">
    <source>
        <dbReference type="Proteomes" id="UP000289152"/>
    </source>
</evidence>
<dbReference type="EMBL" id="SDIL01000046">
    <property type="protein sequence ID" value="RXK38542.1"/>
    <property type="molecule type" value="Genomic_DNA"/>
</dbReference>
<evidence type="ECO:0000256" key="5">
    <source>
        <dbReference type="ARBA" id="ARBA00022679"/>
    </source>
</evidence>
<keyword evidence="8 11" id="KW-0862">Zinc</keyword>
<keyword evidence="6 11" id="KW-0479">Metal-binding</keyword>
<dbReference type="GO" id="GO:0005968">
    <property type="term" value="C:Rab-protein geranylgeranyltransferase complex"/>
    <property type="evidence" value="ECO:0007669"/>
    <property type="project" value="UniProtKB-UniRule"/>
</dbReference>
<evidence type="ECO:0000256" key="11">
    <source>
        <dbReference type="RuleBase" id="RU365076"/>
    </source>
</evidence>
<dbReference type="GO" id="GO:0072657">
    <property type="term" value="P:protein localization to membrane"/>
    <property type="evidence" value="ECO:0007669"/>
    <property type="project" value="UniProtKB-ARBA"/>
</dbReference>
<keyword evidence="7" id="KW-0677">Repeat</keyword>
<dbReference type="PANTHER" id="PTHR11774:SF11">
    <property type="entry name" value="GERANYLGERANYL TRANSFERASE TYPE-2 SUBUNIT BETA"/>
    <property type="match status" value="1"/>
</dbReference>
<evidence type="ECO:0000256" key="3">
    <source>
        <dbReference type="ARBA" id="ARBA00012656"/>
    </source>
</evidence>
<evidence type="ECO:0000256" key="7">
    <source>
        <dbReference type="ARBA" id="ARBA00022737"/>
    </source>
</evidence>
<dbReference type="CDD" id="cd02894">
    <property type="entry name" value="GGTase-II"/>
    <property type="match status" value="1"/>
</dbReference>
<dbReference type="VEuPathDB" id="FungiDB:TREMEDRAFT_67428"/>
<dbReference type="Proteomes" id="UP000289152">
    <property type="component" value="Unassembled WGS sequence"/>
</dbReference>
<reference evidence="13 14" key="1">
    <citation type="submission" date="2016-06" db="EMBL/GenBank/DDBJ databases">
        <title>Evolution of pathogenesis and genome organization in the Tremellales.</title>
        <authorList>
            <person name="Cuomo C."/>
            <person name="Litvintseva A."/>
            <person name="Heitman J."/>
            <person name="Chen Y."/>
            <person name="Sun S."/>
            <person name="Springer D."/>
            <person name="Dromer F."/>
            <person name="Young S."/>
            <person name="Zeng Q."/>
            <person name="Chapman S."/>
            <person name="Gujja S."/>
            <person name="Saif S."/>
            <person name="Birren B."/>
        </authorList>
    </citation>
    <scope>NUCLEOTIDE SEQUENCE [LARGE SCALE GENOMIC DNA]</scope>
    <source>
        <strain evidence="13 14">ATCC 28783</strain>
    </source>
</reference>
<dbReference type="Gene3D" id="1.50.10.20">
    <property type="match status" value="1"/>
</dbReference>
<keyword evidence="14" id="KW-1185">Reference proteome</keyword>